<dbReference type="Pfam" id="PF03602">
    <property type="entry name" value="Cons_hypoth95"/>
    <property type="match status" value="1"/>
</dbReference>
<dbReference type="InterPro" id="IPR002052">
    <property type="entry name" value="DNA_methylase_N6_adenine_CS"/>
</dbReference>
<dbReference type="PANTHER" id="PTHR43542:SF1">
    <property type="entry name" value="METHYLTRANSFERASE"/>
    <property type="match status" value="1"/>
</dbReference>
<proteinExistence type="predicted"/>
<dbReference type="PANTHER" id="PTHR43542">
    <property type="entry name" value="METHYLTRANSFERASE"/>
    <property type="match status" value="1"/>
</dbReference>
<dbReference type="Proteomes" id="UP000036356">
    <property type="component" value="Unassembled WGS sequence"/>
</dbReference>
<organism evidence="3 4">
    <name type="scientific">Desulfosporosinus acididurans</name>
    <dbReference type="NCBI Taxonomy" id="476652"/>
    <lineage>
        <taxon>Bacteria</taxon>
        <taxon>Bacillati</taxon>
        <taxon>Bacillota</taxon>
        <taxon>Clostridia</taxon>
        <taxon>Eubacteriales</taxon>
        <taxon>Desulfitobacteriaceae</taxon>
        <taxon>Desulfosporosinus</taxon>
    </lineage>
</organism>
<dbReference type="RefSeq" id="WP_047811117.1">
    <property type="nucleotide sequence ID" value="NZ_LDZY01000012.1"/>
</dbReference>
<dbReference type="CDD" id="cd02440">
    <property type="entry name" value="AdoMet_MTases"/>
    <property type="match status" value="1"/>
</dbReference>
<dbReference type="EMBL" id="LDZY01000012">
    <property type="protein sequence ID" value="KLU64665.1"/>
    <property type="molecule type" value="Genomic_DNA"/>
</dbReference>
<dbReference type="GO" id="GO:0003676">
    <property type="term" value="F:nucleic acid binding"/>
    <property type="evidence" value="ECO:0007669"/>
    <property type="project" value="InterPro"/>
</dbReference>
<keyword evidence="2 3" id="KW-0808">Transferase</keyword>
<dbReference type="AlphaFoldDB" id="A0A0J1FMF9"/>
<keyword evidence="1 3" id="KW-0489">Methyltransferase</keyword>
<dbReference type="InterPro" id="IPR029063">
    <property type="entry name" value="SAM-dependent_MTases_sf"/>
</dbReference>
<evidence type="ECO:0000256" key="1">
    <source>
        <dbReference type="ARBA" id="ARBA00022603"/>
    </source>
</evidence>
<sequence length="185" mass="20533">MRIIAGEMRGRILKAVEGMLTRPTSDKVKGAIFNVLGERVIDARVLDLFSGTGNLALEALSRGAREAVLVEKSHNALKVIQENIGCLGLGPRTKVLHMDAFKYLENCSAEVYDLIFLDPPYHKELVLQSLKTLSSSIYLAPNGVIIAETAKDEPLDVDDAFFPLEIRKTGLYGDTKVWYIQRKDV</sequence>
<dbReference type="NCBIfam" id="TIGR00095">
    <property type="entry name" value="16S rRNA (guanine(966)-N(2))-methyltransferase RsmD"/>
    <property type="match status" value="1"/>
</dbReference>
<evidence type="ECO:0000313" key="4">
    <source>
        <dbReference type="Proteomes" id="UP000036356"/>
    </source>
</evidence>
<comment type="caution">
    <text evidence="3">The sequence shown here is derived from an EMBL/GenBank/DDBJ whole genome shotgun (WGS) entry which is preliminary data.</text>
</comment>
<protein>
    <submittedName>
        <fullName evidence="3">Ribosomal RNA small subunit methyltransferase D</fullName>
        <ecNumber evidence="3">2.1.1.171</ecNumber>
    </submittedName>
</protein>
<evidence type="ECO:0000313" key="3">
    <source>
        <dbReference type="EMBL" id="KLU64665.1"/>
    </source>
</evidence>
<dbReference type="GO" id="GO:0052913">
    <property type="term" value="F:16S rRNA (guanine(966)-N(2))-methyltransferase activity"/>
    <property type="evidence" value="ECO:0007669"/>
    <property type="project" value="UniProtKB-EC"/>
</dbReference>
<name>A0A0J1FMF9_9FIRM</name>
<dbReference type="InterPro" id="IPR004398">
    <property type="entry name" value="RNA_MeTrfase_RsmD"/>
</dbReference>
<dbReference type="PROSITE" id="PS00092">
    <property type="entry name" value="N6_MTASE"/>
    <property type="match status" value="1"/>
</dbReference>
<dbReference type="EC" id="2.1.1.171" evidence="3"/>
<reference evidence="3 4" key="1">
    <citation type="submission" date="2015-06" db="EMBL/GenBank/DDBJ databases">
        <title>Draft genome of the moderately acidophilic sulfate reducer Candidatus Desulfosporosinus acididurans strain M1.</title>
        <authorList>
            <person name="Poehlein A."/>
            <person name="Petzsch P."/>
            <person name="Johnson B.D."/>
            <person name="Schloemann M."/>
            <person name="Daniel R."/>
            <person name="Muehling M."/>
        </authorList>
    </citation>
    <scope>NUCLEOTIDE SEQUENCE [LARGE SCALE GENOMIC DNA]</scope>
    <source>
        <strain evidence="3 4">M1</strain>
    </source>
</reference>
<dbReference type="STRING" id="476652.DEAC_c33090"/>
<evidence type="ECO:0000256" key="2">
    <source>
        <dbReference type="ARBA" id="ARBA00022679"/>
    </source>
</evidence>
<dbReference type="PATRIC" id="fig|476652.3.peg.3490"/>
<accession>A0A0J1FMF9</accession>
<dbReference type="SUPFAM" id="SSF53335">
    <property type="entry name" value="S-adenosyl-L-methionine-dependent methyltransferases"/>
    <property type="match status" value="1"/>
</dbReference>
<gene>
    <name evidence="3" type="primary">rsmD</name>
    <name evidence="3" type="ORF">DEAC_c33090</name>
</gene>
<keyword evidence="4" id="KW-1185">Reference proteome</keyword>
<dbReference type="PIRSF" id="PIRSF004553">
    <property type="entry name" value="CHP00095"/>
    <property type="match status" value="1"/>
</dbReference>
<dbReference type="Gene3D" id="3.40.50.150">
    <property type="entry name" value="Vaccinia Virus protein VP39"/>
    <property type="match status" value="1"/>
</dbReference>